<dbReference type="Proteomes" id="UP000247702">
    <property type="component" value="Unassembled WGS sequence"/>
</dbReference>
<keyword evidence="1" id="KW-0175">Coiled coil</keyword>
<reference evidence="2 3" key="1">
    <citation type="submission" date="2017-11" db="EMBL/GenBank/DDBJ databases">
        <title>The genome of Rhizophagus clarus HR1 reveals common genetic basis of auxotrophy among arbuscular mycorrhizal fungi.</title>
        <authorList>
            <person name="Kobayashi Y."/>
        </authorList>
    </citation>
    <scope>NUCLEOTIDE SEQUENCE [LARGE SCALE GENOMIC DNA]</scope>
    <source>
        <strain evidence="2 3">HR1</strain>
    </source>
</reference>
<evidence type="ECO:0000313" key="3">
    <source>
        <dbReference type="Proteomes" id="UP000247702"/>
    </source>
</evidence>
<keyword evidence="3" id="KW-1185">Reference proteome</keyword>
<organism evidence="2 3">
    <name type="scientific">Rhizophagus clarus</name>
    <dbReference type="NCBI Taxonomy" id="94130"/>
    <lineage>
        <taxon>Eukaryota</taxon>
        <taxon>Fungi</taxon>
        <taxon>Fungi incertae sedis</taxon>
        <taxon>Mucoromycota</taxon>
        <taxon>Glomeromycotina</taxon>
        <taxon>Glomeromycetes</taxon>
        <taxon>Glomerales</taxon>
        <taxon>Glomeraceae</taxon>
        <taxon>Rhizophagus</taxon>
    </lineage>
</organism>
<accession>A0A2Z6RTE9</accession>
<comment type="caution">
    <text evidence="2">The sequence shown here is derived from an EMBL/GenBank/DDBJ whole genome shotgun (WGS) entry which is preliminary data.</text>
</comment>
<dbReference type="AlphaFoldDB" id="A0A2Z6RTE9"/>
<dbReference type="EMBL" id="BEXD01001693">
    <property type="protein sequence ID" value="GBB95386.1"/>
    <property type="molecule type" value="Genomic_DNA"/>
</dbReference>
<name>A0A2Z6RTE9_9GLOM</name>
<feature type="coiled-coil region" evidence="1">
    <location>
        <begin position="328"/>
        <end position="364"/>
    </location>
</feature>
<evidence type="ECO:0000256" key="1">
    <source>
        <dbReference type="SAM" id="Coils"/>
    </source>
</evidence>
<sequence length="812" mass="94391">MSEQRYEISTPLPSIDFLEEYNDEISSNDEFECEMLNETLDNTSDIHFEDPEKKKKNDCETFEHDEVIDNLEHTELTPCVVIDFIKGEVQRCGESTKLRQLRNLFGTWQVDRDAINEVDGVLIRLGVCNTHFQFDNKYLHQSRNKQLKDFNQGIIQWRRCISCNKYITFYSRGAGCTLHSWHLNKQNIQVPCIGQYTCEALRDCLPVCKRAFDDINPRQKSVCCWCYENLGGHIHHRPGRGKSGTTCTTLHADDTAKGLEYLGNWLINIAQTGNDKEKILTKVFEALLPFADLTFSSNSTITTLISTTLNEPPSLFMIKTLFIEFSKKQEIEKKLEIKEKELEKKEIEKKEIEKKLEIEDFEADFKEIEGELIYKTNFDAETIKRVLLTKLEPGCLGPSPNVVILEPGANPNSDEEILHVSEMYKEDFAMNNHSFLDIIADEAIFRRLIKCREKWPNIRPHLGQWHTSKDFCSVLIIWYLYYKWAGIWKVHRMGMRIGNFGLQRNSLSAAAPLYASAAKSNYTTAIAHYLSIIAAHPKLEERLNYCGAFKIPRDVNEDSRHVCFGFDEALETFGVRFVKQNVYGNIIDEKNLRDQIKSSQDERERIDLLMSEYLNDYAVSYSERAIKSRKESLWELVNDLITVFGMSDPLSHQLFQEYTPTEMHKEGLSRLFDCYPNGLERIKAVYRQEVLKTEDRNPQGRRTIGVVRTKVKDYNSKKKAEKRKIVIPELTQPVLEDLNETPLTIEPQSKRRKTAGARHRTTEDETAILCALKIYKNYLPEDAIGSVREKLSEVWTVKKVREWWNYHKNKEL</sequence>
<evidence type="ECO:0000313" key="2">
    <source>
        <dbReference type="EMBL" id="GBB95386.1"/>
    </source>
</evidence>
<proteinExistence type="predicted"/>
<gene>
    <name evidence="2" type="ORF">RclHR1_25210001</name>
</gene>
<protein>
    <submittedName>
        <fullName evidence="2">Uncharacterized protein</fullName>
    </submittedName>
</protein>